<organism evidence="1 2">
    <name type="scientific">Trichothecium roseum</name>
    <dbReference type="NCBI Taxonomy" id="47278"/>
    <lineage>
        <taxon>Eukaryota</taxon>
        <taxon>Fungi</taxon>
        <taxon>Dikarya</taxon>
        <taxon>Ascomycota</taxon>
        <taxon>Pezizomycotina</taxon>
        <taxon>Sordariomycetes</taxon>
        <taxon>Hypocreomycetidae</taxon>
        <taxon>Hypocreales</taxon>
        <taxon>Hypocreales incertae sedis</taxon>
        <taxon>Trichothecium</taxon>
    </lineage>
</organism>
<keyword evidence="2" id="KW-1185">Reference proteome</keyword>
<comment type="caution">
    <text evidence="1">The sequence shown here is derived from an EMBL/GenBank/DDBJ whole genome shotgun (WGS) entry which is preliminary data.</text>
</comment>
<sequence>MSETAMEPYSIDAKSTSTKERGQPRKRRRLVISCTECHRRKQKCDRDLPCANCKSRNKESACAYEAGAPVVGRKNGDTPPSPPRAVAAVSTNAPAAKADNEALSSMAAAWGYSQSGASTMALMEKIEKADVEGSEADGPASSQATPGLRRDSAAVKEKYKGLIRQLPAKMYLEKLIDVFLANFNHHYWIVDPDILYRQLEEWQSLTFKSISTLGPQSLSPDLRAFPAVLFQIIGTALLTVSEGSESIFEGLKYAGSMSFEDLACDYSESGMAVVNLFGKTGLSLTTVQAEFLRASFLKFSANVTESWHVFSTTVRDAQELGMHRDSFDPKPPADASPEIALEYQWLVQRRRKIFMILMIWDINIAIILGRPGVIDGRHGQPTPPVDAPHPSNRSRTPVVARDPDTEPPTPLSKCLWGLRLTEGLRAVKDMEQYGPYPKDWSKVDTIHQKILRVEEEKPAFLRLENPDTRWDHMPGMQWMREARYHYATLHQFGLMALHRPYIFHRKKSRFEGLRASLQMLELQRQGFEGLPTNSQANYHLFYGSFDAIVLIASVFILFPYEHPESRDTALQQFNWTIERFSAMQERNHLARSALGVIKAIAAKMARVLANTAASSAGAQTSSQSITSATPASTRGTTEPTPMSGGLKDVNGDDAGSAGISDGQMPGSGTELPLPSTTTATGETGLSALDELLHLAPVYPVGDLIFNDLNAIPDGGDGMQMSMDMAASFNFDQPQQLPPDSSDGGMGMPWQFGGGFGEDTVWEFLNHYQPPVGPA</sequence>
<dbReference type="EMBL" id="CM047941">
    <property type="protein sequence ID" value="KAI9903230.1"/>
    <property type="molecule type" value="Genomic_DNA"/>
</dbReference>
<evidence type="ECO:0000313" key="1">
    <source>
        <dbReference type="EMBL" id="KAI9903230.1"/>
    </source>
</evidence>
<name>A0ACC0VBZ2_9HYPO</name>
<accession>A0ACC0VBZ2</accession>
<dbReference type="Proteomes" id="UP001163324">
    <property type="component" value="Chromosome 2"/>
</dbReference>
<evidence type="ECO:0000313" key="2">
    <source>
        <dbReference type="Proteomes" id="UP001163324"/>
    </source>
</evidence>
<gene>
    <name evidence="1" type="ORF">N3K66_002582</name>
</gene>
<reference evidence="1" key="1">
    <citation type="submission" date="2022-10" db="EMBL/GenBank/DDBJ databases">
        <title>Complete Genome of Trichothecium roseum strain YXFP-22015, a Plant Pathogen Isolated from Citrus.</title>
        <authorList>
            <person name="Wang Y."/>
            <person name="Zhu L."/>
        </authorList>
    </citation>
    <scope>NUCLEOTIDE SEQUENCE</scope>
    <source>
        <strain evidence="1">YXFP-22015</strain>
    </source>
</reference>
<protein>
    <submittedName>
        <fullName evidence="1">Uncharacterized protein</fullName>
    </submittedName>
</protein>
<proteinExistence type="predicted"/>